<reference evidence="4" key="1">
    <citation type="journal article" date="2019" name="Int. J. Syst. Evol. Microbiol.">
        <title>The Global Catalogue of Microorganisms (GCM) 10K type strain sequencing project: providing services to taxonomists for standard genome sequencing and annotation.</title>
        <authorList>
            <consortium name="The Broad Institute Genomics Platform"/>
            <consortium name="The Broad Institute Genome Sequencing Center for Infectious Disease"/>
            <person name="Wu L."/>
            <person name="Ma J."/>
        </authorList>
    </citation>
    <scope>NUCLEOTIDE SEQUENCE [LARGE SCALE GENOMIC DNA]</scope>
    <source>
        <strain evidence="4">CGMCC 1.15399</strain>
    </source>
</reference>
<proteinExistence type="inferred from homology"/>
<dbReference type="PRINTS" id="PR00081">
    <property type="entry name" value="GDHRDH"/>
</dbReference>
<dbReference type="EMBL" id="JBHUCM010000043">
    <property type="protein sequence ID" value="MFD1544277.1"/>
    <property type="molecule type" value="Genomic_DNA"/>
</dbReference>
<evidence type="ECO:0000313" key="4">
    <source>
        <dbReference type="Proteomes" id="UP001597097"/>
    </source>
</evidence>
<dbReference type="GO" id="GO:0016491">
    <property type="term" value="F:oxidoreductase activity"/>
    <property type="evidence" value="ECO:0007669"/>
    <property type="project" value="UniProtKB-KW"/>
</dbReference>
<comment type="similarity">
    <text evidence="1">Belongs to the short-chain dehydrogenases/reductases (SDR) family.</text>
</comment>
<dbReference type="RefSeq" id="WP_308126850.1">
    <property type="nucleotide sequence ID" value="NZ_JAHKRM010000004.1"/>
</dbReference>
<comment type="caution">
    <text evidence="3">The sequence shown here is derived from an EMBL/GenBank/DDBJ whole genome shotgun (WGS) entry which is preliminary data.</text>
</comment>
<dbReference type="InterPro" id="IPR020904">
    <property type="entry name" value="Sc_DH/Rdtase_CS"/>
</dbReference>
<keyword evidence="2 3" id="KW-0560">Oxidoreductase</keyword>
<dbReference type="PANTHER" id="PTHR42760">
    <property type="entry name" value="SHORT-CHAIN DEHYDROGENASES/REDUCTASES FAMILY MEMBER"/>
    <property type="match status" value="1"/>
</dbReference>
<evidence type="ECO:0000313" key="3">
    <source>
        <dbReference type="EMBL" id="MFD1544277.1"/>
    </source>
</evidence>
<dbReference type="SUPFAM" id="SSF51735">
    <property type="entry name" value="NAD(P)-binding Rossmann-fold domains"/>
    <property type="match status" value="1"/>
</dbReference>
<dbReference type="CDD" id="cd05233">
    <property type="entry name" value="SDR_c"/>
    <property type="match status" value="1"/>
</dbReference>
<dbReference type="PRINTS" id="PR00080">
    <property type="entry name" value="SDRFAMILY"/>
</dbReference>
<dbReference type="Proteomes" id="UP001597097">
    <property type="component" value="Unassembled WGS sequence"/>
</dbReference>
<organism evidence="3 4">
    <name type="scientific">Nonomuraea guangzhouensis</name>
    <dbReference type="NCBI Taxonomy" id="1291555"/>
    <lineage>
        <taxon>Bacteria</taxon>
        <taxon>Bacillati</taxon>
        <taxon>Actinomycetota</taxon>
        <taxon>Actinomycetes</taxon>
        <taxon>Streptosporangiales</taxon>
        <taxon>Streptosporangiaceae</taxon>
        <taxon>Nonomuraea</taxon>
    </lineage>
</organism>
<dbReference type="PANTHER" id="PTHR42760:SF133">
    <property type="entry name" value="3-OXOACYL-[ACYL-CARRIER-PROTEIN] REDUCTASE"/>
    <property type="match status" value="1"/>
</dbReference>
<protein>
    <submittedName>
        <fullName evidence="3">SDR family NAD(P)-dependent oxidoreductase</fullName>
        <ecNumber evidence="3">1.1.1.-</ecNumber>
    </submittedName>
</protein>
<name>A0ABW4GNJ2_9ACTN</name>
<accession>A0ABW4GNJ2</accession>
<dbReference type="Pfam" id="PF13561">
    <property type="entry name" value="adh_short_C2"/>
    <property type="match status" value="1"/>
</dbReference>
<dbReference type="InterPro" id="IPR002347">
    <property type="entry name" value="SDR_fam"/>
</dbReference>
<dbReference type="EC" id="1.1.1.-" evidence="3"/>
<sequence>MTGSSRGIGREIAKIFAAGGDRVAVHHRDSPGEAEETRSALDGDGHAVVQGDIADPDAVAAFVSAAIDALDGIDVLVNNAAVYLFHDPLTVDYASWQRTWRRTVEVDLIGAANVSWCVARHMVERGRGGRIVNVASRGAYRGEPQAPGYAAAKAGLTAMGQSLAIALAPHRIAVSSVAPGFVETDMVASLLTEENRPGVEAQSPFGRIAQPEEVAAAVRYLASAEAEFVSGTVLDLNGASYLR</sequence>
<dbReference type="Gene3D" id="3.40.50.720">
    <property type="entry name" value="NAD(P)-binding Rossmann-like Domain"/>
    <property type="match status" value="1"/>
</dbReference>
<gene>
    <name evidence="3" type="ORF">ACFSJ0_45050</name>
</gene>
<evidence type="ECO:0000256" key="1">
    <source>
        <dbReference type="ARBA" id="ARBA00006484"/>
    </source>
</evidence>
<keyword evidence="4" id="KW-1185">Reference proteome</keyword>
<dbReference type="PROSITE" id="PS00061">
    <property type="entry name" value="ADH_SHORT"/>
    <property type="match status" value="1"/>
</dbReference>
<evidence type="ECO:0000256" key="2">
    <source>
        <dbReference type="ARBA" id="ARBA00023002"/>
    </source>
</evidence>
<dbReference type="InterPro" id="IPR036291">
    <property type="entry name" value="NAD(P)-bd_dom_sf"/>
</dbReference>